<keyword evidence="7 11" id="KW-0418">Kinase</keyword>
<evidence type="ECO:0000256" key="7">
    <source>
        <dbReference type="ARBA" id="ARBA00022777"/>
    </source>
</evidence>
<feature type="binding site" evidence="11">
    <location>
        <position position="136"/>
    </location>
    <ligand>
        <name>substrate</name>
    </ligand>
</feature>
<evidence type="ECO:0000313" key="13">
    <source>
        <dbReference type="Proteomes" id="UP000669605"/>
    </source>
</evidence>
<feature type="binding site" evidence="11">
    <location>
        <position position="57"/>
    </location>
    <ligand>
        <name>substrate</name>
    </ligand>
</feature>
<keyword evidence="9 11" id="KW-0057">Aromatic amino acid biosynthesis</keyword>
<keyword evidence="6 11" id="KW-0547">Nucleotide-binding</keyword>
<comment type="caution">
    <text evidence="11">Lacks conserved residue(s) required for the propagation of feature annotation.</text>
</comment>
<feature type="binding site" evidence="11">
    <location>
        <position position="15"/>
    </location>
    <ligand>
        <name>Mg(2+)</name>
        <dbReference type="ChEBI" id="CHEBI:18420"/>
    </ligand>
</feature>
<dbReference type="PRINTS" id="PR01100">
    <property type="entry name" value="SHIKIMTKNASE"/>
</dbReference>
<dbReference type="PANTHER" id="PTHR21087:SF16">
    <property type="entry name" value="SHIKIMATE KINASE 1, CHLOROPLASTIC"/>
    <property type="match status" value="1"/>
</dbReference>
<comment type="pathway">
    <text evidence="1 11">Metabolic intermediate biosynthesis; chorismate biosynthesis; chorismate from D-erythrose 4-phosphate and phosphoenolpyruvate: step 5/7.</text>
</comment>
<keyword evidence="5 11" id="KW-0808">Transferase</keyword>
<feature type="binding site" evidence="11">
    <location>
        <position position="117"/>
    </location>
    <ligand>
        <name>ATP</name>
        <dbReference type="ChEBI" id="CHEBI:30616"/>
    </ligand>
</feature>
<dbReference type="EMBL" id="JAAAUB010000012">
    <property type="protein sequence ID" value="NMH17120.1"/>
    <property type="molecule type" value="Genomic_DNA"/>
</dbReference>
<keyword evidence="11" id="KW-0479">Metal-binding</keyword>
<dbReference type="InterPro" id="IPR027417">
    <property type="entry name" value="P-loop_NTPase"/>
</dbReference>
<dbReference type="Pfam" id="PF01202">
    <property type="entry name" value="SKI"/>
    <property type="match status" value="1"/>
</dbReference>
<keyword evidence="13" id="KW-1185">Reference proteome</keyword>
<accession>A0ABX1QME5</accession>
<keyword evidence="4 11" id="KW-0028">Amino-acid biosynthesis</keyword>
<evidence type="ECO:0000256" key="4">
    <source>
        <dbReference type="ARBA" id="ARBA00022605"/>
    </source>
</evidence>
<keyword evidence="11" id="KW-0963">Cytoplasm</keyword>
<evidence type="ECO:0000256" key="3">
    <source>
        <dbReference type="ARBA" id="ARBA00012154"/>
    </source>
</evidence>
<reference evidence="12 13" key="1">
    <citation type="journal article" date="2020" name="Curr. Microbiol.">
        <title>Tepidiphilus baoligensis sp. nov., a Novel Bacterium of the Family Hydrogenophilaceae Isolated from an Oil Reservoir.</title>
        <authorList>
            <person name="Zhang X."/>
            <person name="Wang G."/>
            <person name="Ma X."/>
            <person name="Yu J."/>
            <person name="You J."/>
            <person name="Xue Y."/>
            <person name="Ma Y."/>
        </authorList>
    </citation>
    <scope>NUCLEOTIDE SEQUENCE [LARGE SCALE GENOMIC DNA]</scope>
    <source>
        <strain evidence="12 13">B18-69</strain>
    </source>
</reference>
<protein>
    <recommendedName>
        <fullName evidence="3 11">Shikimate kinase</fullName>
        <shortName evidence="11">SK</shortName>
        <ecNumber evidence="3 11">2.7.1.71</ecNumber>
    </recommendedName>
</protein>
<keyword evidence="8 11" id="KW-0067">ATP-binding</keyword>
<comment type="subcellular location">
    <subcellularLocation>
        <location evidence="11">Cytoplasm</location>
    </subcellularLocation>
</comment>
<feature type="binding site" evidence="11">
    <location>
        <position position="79"/>
    </location>
    <ligand>
        <name>substrate</name>
    </ligand>
</feature>
<evidence type="ECO:0000313" key="12">
    <source>
        <dbReference type="EMBL" id="NMH17120.1"/>
    </source>
</evidence>
<evidence type="ECO:0000256" key="9">
    <source>
        <dbReference type="ARBA" id="ARBA00023141"/>
    </source>
</evidence>
<evidence type="ECO:0000256" key="6">
    <source>
        <dbReference type="ARBA" id="ARBA00022741"/>
    </source>
</evidence>
<evidence type="ECO:0000256" key="1">
    <source>
        <dbReference type="ARBA" id="ARBA00004842"/>
    </source>
</evidence>
<organism evidence="12 13">
    <name type="scientific">Tepidiphilus baoligensis</name>
    <dbReference type="NCBI Taxonomy" id="2698687"/>
    <lineage>
        <taxon>Bacteria</taxon>
        <taxon>Pseudomonadati</taxon>
        <taxon>Pseudomonadota</taxon>
        <taxon>Hydrogenophilia</taxon>
        <taxon>Hydrogenophilales</taxon>
        <taxon>Hydrogenophilaceae</taxon>
        <taxon>Tepidiphilus</taxon>
    </lineage>
</organism>
<comment type="catalytic activity">
    <reaction evidence="10 11">
        <text>shikimate + ATP = 3-phosphoshikimate + ADP + H(+)</text>
        <dbReference type="Rhea" id="RHEA:13121"/>
        <dbReference type="ChEBI" id="CHEBI:15378"/>
        <dbReference type="ChEBI" id="CHEBI:30616"/>
        <dbReference type="ChEBI" id="CHEBI:36208"/>
        <dbReference type="ChEBI" id="CHEBI:145989"/>
        <dbReference type="ChEBI" id="CHEBI:456216"/>
        <dbReference type="EC" id="2.7.1.71"/>
    </reaction>
</comment>
<feature type="binding site" evidence="11">
    <location>
        <position position="33"/>
    </location>
    <ligand>
        <name>substrate</name>
    </ligand>
</feature>
<name>A0ABX1QME5_9PROT</name>
<dbReference type="InterPro" id="IPR023000">
    <property type="entry name" value="Shikimate_kinase_CS"/>
</dbReference>
<comment type="cofactor">
    <cofactor evidence="11">
        <name>Mg(2+)</name>
        <dbReference type="ChEBI" id="CHEBI:18420"/>
    </cofactor>
    <text evidence="11">Binds 1 Mg(2+) ion per subunit.</text>
</comment>
<dbReference type="Proteomes" id="UP000669605">
    <property type="component" value="Unassembled WGS sequence"/>
</dbReference>
<comment type="function">
    <text evidence="11">Catalyzes the specific phosphorylation of the 3-hydroxyl group of shikimic acid using ATP as a cosubstrate.</text>
</comment>
<comment type="caution">
    <text evidence="12">The sequence shown here is derived from an EMBL/GenBank/DDBJ whole genome shotgun (WGS) entry which is preliminary data.</text>
</comment>
<evidence type="ECO:0000256" key="2">
    <source>
        <dbReference type="ARBA" id="ARBA00006997"/>
    </source>
</evidence>
<keyword evidence="11" id="KW-0460">Magnesium</keyword>
<evidence type="ECO:0000256" key="10">
    <source>
        <dbReference type="ARBA" id="ARBA00048567"/>
    </source>
</evidence>
<evidence type="ECO:0000256" key="8">
    <source>
        <dbReference type="ARBA" id="ARBA00022840"/>
    </source>
</evidence>
<dbReference type="SUPFAM" id="SSF52540">
    <property type="entry name" value="P-loop containing nucleoside triphosphate hydrolases"/>
    <property type="match status" value="1"/>
</dbReference>
<evidence type="ECO:0000256" key="5">
    <source>
        <dbReference type="ARBA" id="ARBA00022679"/>
    </source>
</evidence>
<sequence length="186" mass="20690">MEPIVFIGMMGAGKTTVGRAYAARHGLAFIDSDQELEARTGVSIPTIFAVEGEAGFRERETRLLAELLGREDIVLATGGGVVLRPENRAQLRRRGIVVYLHVPPEVLWERLRHDRHRPLLQVPQPRQRIFELYAQRDPLYREAADIVVDGGRMKPAAMLARVEDAVRGYLSGRGERAVIAQGEGDA</sequence>
<dbReference type="HAMAP" id="MF_00109">
    <property type="entry name" value="Shikimate_kinase"/>
    <property type="match status" value="1"/>
</dbReference>
<dbReference type="InterPro" id="IPR031322">
    <property type="entry name" value="Shikimate/glucono_kinase"/>
</dbReference>
<dbReference type="InterPro" id="IPR000623">
    <property type="entry name" value="Shikimate_kinase/TSH1"/>
</dbReference>
<proteinExistence type="inferred from homology"/>
<comment type="subunit">
    <text evidence="11">Monomer.</text>
</comment>
<gene>
    <name evidence="11" type="primary">aroK</name>
    <name evidence="12" type="ORF">GV368_08425</name>
</gene>
<feature type="binding site" evidence="11">
    <location>
        <begin position="11"/>
        <end position="16"/>
    </location>
    <ligand>
        <name>ATP</name>
        <dbReference type="ChEBI" id="CHEBI:30616"/>
    </ligand>
</feature>
<dbReference type="CDD" id="cd00464">
    <property type="entry name" value="SK"/>
    <property type="match status" value="1"/>
</dbReference>
<dbReference type="EC" id="2.7.1.71" evidence="3 11"/>
<comment type="similarity">
    <text evidence="2 11">Belongs to the shikimate kinase family.</text>
</comment>
<dbReference type="Gene3D" id="3.40.50.300">
    <property type="entry name" value="P-loop containing nucleotide triphosphate hydrolases"/>
    <property type="match status" value="1"/>
</dbReference>
<dbReference type="PANTHER" id="PTHR21087">
    <property type="entry name" value="SHIKIMATE KINASE"/>
    <property type="match status" value="1"/>
</dbReference>
<dbReference type="PROSITE" id="PS01128">
    <property type="entry name" value="SHIKIMATE_KINASE"/>
    <property type="match status" value="1"/>
</dbReference>
<evidence type="ECO:0000256" key="11">
    <source>
        <dbReference type="HAMAP-Rule" id="MF_00109"/>
    </source>
</evidence>